<comment type="caution">
    <text evidence="7">The sequence shown here is derived from an EMBL/GenBank/DDBJ whole genome shotgun (WGS) entry which is preliminary data.</text>
</comment>
<keyword evidence="3 5" id="KW-0378">Hydrolase</keyword>
<dbReference type="Gene3D" id="2.70.40.10">
    <property type="match status" value="1"/>
</dbReference>
<dbReference type="SUPFAM" id="SSF51283">
    <property type="entry name" value="dUTPase-like"/>
    <property type="match status" value="1"/>
</dbReference>
<keyword evidence="8" id="KW-1185">Reference proteome</keyword>
<gene>
    <name evidence="7" type="ORF">BSTOLATCC_MIC43261</name>
</gene>
<dbReference type="EMBL" id="CAJZBQ010000043">
    <property type="protein sequence ID" value="CAG9327221.1"/>
    <property type="molecule type" value="Genomic_DNA"/>
</dbReference>
<sequence length="146" mass="15445">MLKMIDRLPVKRLHERAMLPTRGSSEAAGLDLYASEPLIIPSKGRGLAKTGIAIAVPRGHYGRVAPRSGLAVNFGIDVGAGVIDSDYRGEVGVVLFNFGDQDFAVNPGMRIAQLIIEKIEVPDVVEVADLNETVRGDGGFGSTGSN</sequence>
<name>A0AAU9JLQ0_9CILI</name>
<keyword evidence="4 5" id="KW-0546">Nucleotide metabolism</keyword>
<comment type="similarity">
    <text evidence="2 5">Belongs to the dUTPase family.</text>
</comment>
<comment type="cofactor">
    <cofactor evidence="5">
        <name>Mg(2+)</name>
        <dbReference type="ChEBI" id="CHEBI:18420"/>
    </cofactor>
</comment>
<keyword evidence="5" id="KW-0479">Metal-binding</keyword>
<dbReference type="EC" id="3.6.1.23" evidence="5"/>
<keyword evidence="5" id="KW-0460">Magnesium</keyword>
<proteinExistence type="inferred from homology"/>
<dbReference type="InterPro" id="IPR029054">
    <property type="entry name" value="dUTPase-like"/>
</dbReference>
<comment type="function">
    <text evidence="5">Involved in nucleotide metabolism via production of dUMP, the immediate precursor of thymidine nucleotides, and decreases the intracellular concentration of dUTP so that uracil cannot be incorporated into DNA.</text>
</comment>
<evidence type="ECO:0000256" key="4">
    <source>
        <dbReference type="ARBA" id="ARBA00023080"/>
    </source>
</evidence>
<dbReference type="Pfam" id="PF00692">
    <property type="entry name" value="dUTPase"/>
    <property type="match status" value="1"/>
</dbReference>
<feature type="domain" description="dUTPase-like" evidence="6">
    <location>
        <begin position="17"/>
        <end position="144"/>
    </location>
</feature>
<dbReference type="GO" id="GO:0004170">
    <property type="term" value="F:dUTP diphosphatase activity"/>
    <property type="evidence" value="ECO:0007669"/>
    <property type="project" value="UniProtKB-UniRule"/>
</dbReference>
<reference evidence="7" key="1">
    <citation type="submission" date="2021-09" db="EMBL/GenBank/DDBJ databases">
        <authorList>
            <consortium name="AG Swart"/>
            <person name="Singh M."/>
            <person name="Singh A."/>
            <person name="Seah K."/>
            <person name="Emmerich C."/>
        </authorList>
    </citation>
    <scope>NUCLEOTIDE SEQUENCE</scope>
    <source>
        <strain evidence="7">ATCC30299</strain>
    </source>
</reference>
<dbReference type="PANTHER" id="PTHR11241:SF0">
    <property type="entry name" value="DEOXYURIDINE 5'-TRIPHOSPHATE NUCLEOTIDOHYDROLASE"/>
    <property type="match status" value="1"/>
</dbReference>
<evidence type="ECO:0000256" key="2">
    <source>
        <dbReference type="ARBA" id="ARBA00006581"/>
    </source>
</evidence>
<comment type="catalytic activity">
    <reaction evidence="5">
        <text>dUTP + H2O = dUMP + diphosphate + H(+)</text>
        <dbReference type="Rhea" id="RHEA:10248"/>
        <dbReference type="ChEBI" id="CHEBI:15377"/>
        <dbReference type="ChEBI" id="CHEBI:15378"/>
        <dbReference type="ChEBI" id="CHEBI:33019"/>
        <dbReference type="ChEBI" id="CHEBI:61555"/>
        <dbReference type="ChEBI" id="CHEBI:246422"/>
        <dbReference type="EC" id="3.6.1.23"/>
    </reaction>
</comment>
<evidence type="ECO:0000313" key="8">
    <source>
        <dbReference type="Proteomes" id="UP001162131"/>
    </source>
</evidence>
<dbReference type="CDD" id="cd07557">
    <property type="entry name" value="trimeric_dUTPase"/>
    <property type="match status" value="1"/>
</dbReference>
<dbReference type="InterPro" id="IPR008181">
    <property type="entry name" value="dUTPase"/>
</dbReference>
<accession>A0AAU9JLQ0</accession>
<evidence type="ECO:0000259" key="6">
    <source>
        <dbReference type="Pfam" id="PF00692"/>
    </source>
</evidence>
<dbReference type="InterPro" id="IPR036157">
    <property type="entry name" value="dUTPase-like_sf"/>
</dbReference>
<dbReference type="NCBIfam" id="NF001862">
    <property type="entry name" value="PRK00601.1"/>
    <property type="match status" value="1"/>
</dbReference>
<comment type="pathway">
    <text evidence="1 5">Pyrimidine metabolism; dUMP biosynthesis; dUMP from dCTP (dUTP route): step 2/2.</text>
</comment>
<dbReference type="Proteomes" id="UP001162131">
    <property type="component" value="Unassembled WGS sequence"/>
</dbReference>
<evidence type="ECO:0000256" key="3">
    <source>
        <dbReference type="ARBA" id="ARBA00022801"/>
    </source>
</evidence>
<dbReference type="NCBIfam" id="TIGR00576">
    <property type="entry name" value="dut"/>
    <property type="match status" value="1"/>
</dbReference>
<dbReference type="InterPro" id="IPR033704">
    <property type="entry name" value="dUTPase_trimeric"/>
</dbReference>
<dbReference type="GO" id="GO:0006226">
    <property type="term" value="P:dUMP biosynthetic process"/>
    <property type="evidence" value="ECO:0007669"/>
    <property type="project" value="UniProtKB-UniRule"/>
</dbReference>
<evidence type="ECO:0000313" key="7">
    <source>
        <dbReference type="EMBL" id="CAG9327221.1"/>
    </source>
</evidence>
<evidence type="ECO:0000256" key="5">
    <source>
        <dbReference type="RuleBase" id="RU367024"/>
    </source>
</evidence>
<organism evidence="7 8">
    <name type="scientific">Blepharisma stoltei</name>
    <dbReference type="NCBI Taxonomy" id="1481888"/>
    <lineage>
        <taxon>Eukaryota</taxon>
        <taxon>Sar</taxon>
        <taxon>Alveolata</taxon>
        <taxon>Ciliophora</taxon>
        <taxon>Postciliodesmatophora</taxon>
        <taxon>Heterotrichea</taxon>
        <taxon>Heterotrichida</taxon>
        <taxon>Blepharismidae</taxon>
        <taxon>Blepharisma</taxon>
    </lineage>
</organism>
<evidence type="ECO:0000256" key="1">
    <source>
        <dbReference type="ARBA" id="ARBA00005142"/>
    </source>
</evidence>
<dbReference type="GO" id="GO:0046081">
    <property type="term" value="P:dUTP catabolic process"/>
    <property type="evidence" value="ECO:0007669"/>
    <property type="project" value="UniProtKB-UniRule"/>
</dbReference>
<dbReference type="GO" id="GO:0000287">
    <property type="term" value="F:magnesium ion binding"/>
    <property type="evidence" value="ECO:0007669"/>
    <property type="project" value="UniProtKB-UniRule"/>
</dbReference>
<dbReference type="PANTHER" id="PTHR11241">
    <property type="entry name" value="DEOXYURIDINE 5'-TRIPHOSPHATE NUCLEOTIDOHYDROLASE"/>
    <property type="match status" value="1"/>
</dbReference>
<protein>
    <recommendedName>
        <fullName evidence="5">Deoxyuridine 5'-triphosphate nucleotidohydrolase</fullName>
        <shortName evidence="5">dUTPase</shortName>
        <ecNumber evidence="5">3.6.1.23</ecNumber>
    </recommendedName>
    <alternativeName>
        <fullName evidence="5">dUTP pyrophosphatase</fullName>
    </alternativeName>
</protein>
<dbReference type="AlphaFoldDB" id="A0AAU9JLQ0"/>